<gene>
    <name evidence="2" type="ORF">ACFSR1_03895</name>
</gene>
<organism evidence="2 3">
    <name type="scientific">Aquimarina rubra</name>
    <dbReference type="NCBI Taxonomy" id="1920033"/>
    <lineage>
        <taxon>Bacteria</taxon>
        <taxon>Pseudomonadati</taxon>
        <taxon>Bacteroidota</taxon>
        <taxon>Flavobacteriia</taxon>
        <taxon>Flavobacteriales</taxon>
        <taxon>Flavobacteriaceae</taxon>
        <taxon>Aquimarina</taxon>
    </lineage>
</organism>
<name>A0ABW5LAJ1_9FLAO</name>
<dbReference type="EMBL" id="JBHULE010000004">
    <property type="protein sequence ID" value="MFD2561800.1"/>
    <property type="molecule type" value="Genomic_DNA"/>
</dbReference>
<sequence>MVTCYLEYKIDVSKKKEFEAYARIWIPLVKRFGGEHHGYFLPHEGANNKAYALFSFPSLALYEKYRMESRSDADCIKAYKYAEKTKCIKSYIRSFLKPVLH</sequence>
<dbReference type="InterPro" id="IPR011008">
    <property type="entry name" value="Dimeric_a/b-barrel"/>
</dbReference>
<comment type="caution">
    <text evidence="2">The sequence shown here is derived from an EMBL/GenBank/DDBJ whole genome shotgun (WGS) entry which is preliminary data.</text>
</comment>
<keyword evidence="3" id="KW-1185">Reference proteome</keyword>
<protein>
    <submittedName>
        <fullName evidence="2">NIPSNAP family protein</fullName>
    </submittedName>
</protein>
<dbReference type="Gene3D" id="3.30.70.100">
    <property type="match status" value="1"/>
</dbReference>
<reference evidence="3" key="1">
    <citation type="journal article" date="2019" name="Int. J. Syst. Evol. Microbiol.">
        <title>The Global Catalogue of Microorganisms (GCM) 10K type strain sequencing project: providing services to taxonomists for standard genome sequencing and annotation.</title>
        <authorList>
            <consortium name="The Broad Institute Genomics Platform"/>
            <consortium name="The Broad Institute Genome Sequencing Center for Infectious Disease"/>
            <person name="Wu L."/>
            <person name="Ma J."/>
        </authorList>
    </citation>
    <scope>NUCLEOTIDE SEQUENCE [LARGE SCALE GENOMIC DNA]</scope>
    <source>
        <strain evidence="3">KCTC 52274</strain>
    </source>
</reference>
<feature type="domain" description="NIPSNAP" evidence="1">
    <location>
        <begin position="8"/>
        <end position="99"/>
    </location>
</feature>
<evidence type="ECO:0000313" key="2">
    <source>
        <dbReference type="EMBL" id="MFD2561800.1"/>
    </source>
</evidence>
<accession>A0ABW5LAJ1</accession>
<evidence type="ECO:0000313" key="3">
    <source>
        <dbReference type="Proteomes" id="UP001597319"/>
    </source>
</evidence>
<proteinExistence type="predicted"/>
<evidence type="ECO:0000259" key="1">
    <source>
        <dbReference type="Pfam" id="PF07978"/>
    </source>
</evidence>
<dbReference type="SUPFAM" id="SSF54909">
    <property type="entry name" value="Dimeric alpha+beta barrel"/>
    <property type="match status" value="1"/>
</dbReference>
<dbReference type="Proteomes" id="UP001597319">
    <property type="component" value="Unassembled WGS sequence"/>
</dbReference>
<dbReference type="RefSeq" id="WP_378289835.1">
    <property type="nucleotide sequence ID" value="NZ_JBHULE010000004.1"/>
</dbReference>
<dbReference type="Pfam" id="PF07978">
    <property type="entry name" value="NIPSNAP"/>
    <property type="match status" value="1"/>
</dbReference>
<dbReference type="InterPro" id="IPR012577">
    <property type="entry name" value="NIPSNAP"/>
</dbReference>